<evidence type="ECO:0000256" key="1">
    <source>
        <dbReference type="SAM" id="MobiDB-lite"/>
    </source>
</evidence>
<name>A0A1I6QGY2_9CAUL</name>
<feature type="transmembrane region" description="Helical" evidence="2">
    <location>
        <begin position="69"/>
        <end position="90"/>
    </location>
</feature>
<proteinExistence type="predicted"/>
<accession>A0A1I6QGY2</accession>
<keyword evidence="2" id="KW-0472">Membrane</keyword>
<feature type="compositionally biased region" description="Low complexity" evidence="1">
    <location>
        <begin position="12"/>
        <end position="24"/>
    </location>
</feature>
<keyword evidence="2" id="KW-1133">Transmembrane helix</keyword>
<keyword evidence="4" id="KW-1185">Reference proteome</keyword>
<evidence type="ECO:0000313" key="4">
    <source>
        <dbReference type="Proteomes" id="UP000198788"/>
    </source>
</evidence>
<dbReference type="AlphaFoldDB" id="A0A1I6QGY2"/>
<keyword evidence="2" id="KW-0812">Transmembrane</keyword>
<dbReference type="RefSeq" id="WP_092309186.1">
    <property type="nucleotide sequence ID" value="NZ_FOZV01000003.1"/>
</dbReference>
<dbReference type="Proteomes" id="UP000198788">
    <property type="component" value="Unassembled WGS sequence"/>
</dbReference>
<sequence>MTQTPLEEEEAAATVAAGADLEAPSPAPAEPKSYQAEPWVEPEGSQPPPAGLTTANDPSLRARLARAPLVAMGVAVGSVLVGAGLTLMAMRRLRRAHPLDRLRRR</sequence>
<dbReference type="STRING" id="871741.SAMN05192570_1802"/>
<evidence type="ECO:0000256" key="2">
    <source>
        <dbReference type="SAM" id="Phobius"/>
    </source>
</evidence>
<feature type="compositionally biased region" description="Acidic residues" evidence="1">
    <location>
        <begin position="1"/>
        <end position="11"/>
    </location>
</feature>
<feature type="region of interest" description="Disordered" evidence="1">
    <location>
        <begin position="1"/>
        <end position="57"/>
    </location>
</feature>
<protein>
    <submittedName>
        <fullName evidence="3">Uncharacterized protein</fullName>
    </submittedName>
</protein>
<evidence type="ECO:0000313" key="3">
    <source>
        <dbReference type="EMBL" id="SFS51560.1"/>
    </source>
</evidence>
<organism evidence="3 4">
    <name type="scientific">Brevundimonas viscosa</name>
    <dbReference type="NCBI Taxonomy" id="871741"/>
    <lineage>
        <taxon>Bacteria</taxon>
        <taxon>Pseudomonadati</taxon>
        <taxon>Pseudomonadota</taxon>
        <taxon>Alphaproteobacteria</taxon>
        <taxon>Caulobacterales</taxon>
        <taxon>Caulobacteraceae</taxon>
        <taxon>Brevundimonas</taxon>
    </lineage>
</organism>
<gene>
    <name evidence="3" type="ORF">SAMN05192570_1802</name>
</gene>
<reference evidence="4" key="1">
    <citation type="submission" date="2016-10" db="EMBL/GenBank/DDBJ databases">
        <authorList>
            <person name="Varghese N."/>
            <person name="Submissions S."/>
        </authorList>
    </citation>
    <scope>NUCLEOTIDE SEQUENCE [LARGE SCALE GENOMIC DNA]</scope>
    <source>
        <strain evidence="4">CGMCC 1.10683</strain>
    </source>
</reference>
<dbReference type="EMBL" id="FOZV01000003">
    <property type="protein sequence ID" value="SFS51560.1"/>
    <property type="molecule type" value="Genomic_DNA"/>
</dbReference>